<evidence type="ECO:0000313" key="3">
    <source>
        <dbReference type="Proteomes" id="UP000658131"/>
    </source>
</evidence>
<dbReference type="InterPro" id="IPR045865">
    <property type="entry name" value="ACT-like_dom_sf"/>
</dbReference>
<dbReference type="Proteomes" id="UP000658131">
    <property type="component" value="Unassembled WGS sequence"/>
</dbReference>
<organism evidence="2 3">
    <name type="scientific">Yanshouia hominis</name>
    <dbReference type="NCBI Taxonomy" id="2763673"/>
    <lineage>
        <taxon>Bacteria</taxon>
        <taxon>Bacillati</taxon>
        <taxon>Bacillota</taxon>
        <taxon>Clostridia</taxon>
        <taxon>Eubacteriales</taxon>
        <taxon>Oscillospiraceae</taxon>
        <taxon>Yanshouia</taxon>
    </lineage>
</organism>
<feature type="domain" description="ACT" evidence="1">
    <location>
        <begin position="8"/>
        <end position="147"/>
    </location>
</feature>
<comment type="caution">
    <text evidence="2">The sequence shown here is derived from an EMBL/GenBank/DDBJ whole genome shotgun (WGS) entry which is preliminary data.</text>
</comment>
<name>A0ABR7NID9_9FIRM</name>
<evidence type="ECO:0000259" key="1">
    <source>
        <dbReference type="Pfam" id="PF19571"/>
    </source>
</evidence>
<dbReference type="PANTHER" id="PTHR40099">
    <property type="entry name" value="ACETOLACTATE SYNTHASE, SMALL SUBUNIT"/>
    <property type="match status" value="1"/>
</dbReference>
<dbReference type="Gene3D" id="3.30.2130.10">
    <property type="entry name" value="VC0802-like"/>
    <property type="match status" value="1"/>
</dbReference>
<dbReference type="SUPFAM" id="SSF55021">
    <property type="entry name" value="ACT-like"/>
    <property type="match status" value="2"/>
</dbReference>
<dbReference type="PANTHER" id="PTHR40099:SF1">
    <property type="entry name" value="ACETOLACTATE SYNTHASE, SMALL SUBUNIT"/>
    <property type="match status" value="1"/>
</dbReference>
<dbReference type="InterPro" id="IPR045739">
    <property type="entry name" value="ACT_dom_pair"/>
</dbReference>
<reference evidence="2 3" key="1">
    <citation type="submission" date="2020-08" db="EMBL/GenBank/DDBJ databases">
        <title>Genome public.</title>
        <authorList>
            <person name="Liu C."/>
            <person name="Sun Q."/>
        </authorList>
    </citation>
    <scope>NUCLEOTIDE SEQUENCE [LARGE SCALE GENOMIC DNA]</scope>
    <source>
        <strain evidence="2 3">BX1</strain>
    </source>
</reference>
<evidence type="ECO:0000313" key="2">
    <source>
        <dbReference type="EMBL" id="MBC8576168.1"/>
    </source>
</evidence>
<sequence>METKELFIRQLSVIIENKKGAFADWALLLSENNIDLIAAAIADIGERGTLRAIVSDPQRAYELLCEKRYAVSLTDVIAVPLLDHPGALAELLDLLRDHNISIEYLYSFLRRLEGDGVVALRANLPGAAVKVLMENGISPLREDQLKKK</sequence>
<accession>A0ABR7NID9</accession>
<gene>
    <name evidence="2" type="ORF">H8717_07075</name>
</gene>
<keyword evidence="3" id="KW-1185">Reference proteome</keyword>
<dbReference type="RefSeq" id="WP_262399718.1">
    <property type="nucleotide sequence ID" value="NZ_JACRTB010000009.1"/>
</dbReference>
<proteinExistence type="predicted"/>
<dbReference type="EMBL" id="JACRTB010000009">
    <property type="protein sequence ID" value="MBC8576168.1"/>
    <property type="molecule type" value="Genomic_DNA"/>
</dbReference>
<protein>
    <recommendedName>
        <fullName evidence="1">ACT domain-containing protein</fullName>
    </recommendedName>
</protein>
<dbReference type="CDD" id="cd04882">
    <property type="entry name" value="ACT_Bt0572_2"/>
    <property type="match status" value="1"/>
</dbReference>
<dbReference type="Pfam" id="PF19571">
    <property type="entry name" value="ACT_8"/>
    <property type="match status" value="1"/>
</dbReference>